<dbReference type="NCBIfam" id="NF011455">
    <property type="entry name" value="PRK14873.1-5"/>
    <property type="match status" value="1"/>
</dbReference>
<comment type="cofactor">
    <cofactor evidence="8">
        <name>Zn(2+)</name>
        <dbReference type="ChEBI" id="CHEBI:29105"/>
    </cofactor>
    <text evidence="8">Binds 2 zinc ions per subunit.</text>
</comment>
<dbReference type="GO" id="GO:0006310">
    <property type="term" value="P:DNA recombination"/>
    <property type="evidence" value="ECO:0007669"/>
    <property type="project" value="InterPro"/>
</dbReference>
<dbReference type="GeneID" id="82880407"/>
<comment type="caution">
    <text evidence="8">As this protein does not have any detectable helicase domains, it probably does not have helicase activity.</text>
</comment>
<dbReference type="GO" id="GO:0003677">
    <property type="term" value="F:DNA binding"/>
    <property type="evidence" value="ECO:0007669"/>
    <property type="project" value="UniProtKB-UniRule"/>
</dbReference>
<dbReference type="HAMAP" id="MF_00983">
    <property type="entry name" value="PriA"/>
    <property type="match status" value="1"/>
</dbReference>
<evidence type="ECO:0000313" key="10">
    <source>
        <dbReference type="EMBL" id="APT86916.1"/>
    </source>
</evidence>
<accession>A0A1L7CM36</accession>
<feature type="binding site" evidence="8">
    <location>
        <position position="396"/>
    </location>
    <ligand>
        <name>Zn(2+)</name>
        <dbReference type="ChEBI" id="CHEBI:29105"/>
        <label>2</label>
    </ligand>
</feature>
<gene>
    <name evidence="8 11" type="primary">priA</name>
    <name evidence="11" type="ORF">CFL01nite_02270</name>
    <name evidence="10" type="ORF">CFLV_06720</name>
</gene>
<organism evidence="10 12">
    <name type="scientific">Corynebacterium flavescens</name>
    <dbReference type="NCBI Taxonomy" id="28028"/>
    <lineage>
        <taxon>Bacteria</taxon>
        <taxon>Bacillati</taxon>
        <taxon>Actinomycetota</taxon>
        <taxon>Actinomycetes</taxon>
        <taxon>Mycobacteriales</taxon>
        <taxon>Corynebacteriaceae</taxon>
        <taxon>Corynebacterium</taxon>
    </lineage>
</organism>
<sequence>MPHRTPAAHKPVARVLPLLGVAHLDRGFDYRVSEEQSAEAQPGVRVRIRFNGRLSDAIVLERRSESEFPGELRYLERVLSPYAVYPPRLARLVDSLADRYGGVRSDIIRSAIPPRHAKAEESDLDSTWEELGNAGEPDLSGWSAYEHGESFVDSVLGGNVARAAWQIAPGDDWAGALAALSVKIAISGKGVLLVVPNQKCVAQLEAALREYVSAKQVTVLGNSIGPQARYRRYLSALVGQSRIVVGTRSAAFTPVHNLRLAVIVHDGDDNLVDSLKPYVHAREVLSTRCAQEGCSLILAGHSRTAETQLLVESGWAHDLVASESTIRARRPAIAAVGTYGFSVARDMQGGTTSVAGPAYQAAASALERGKPVLVQVPRKGYAPILACGQCRAPARCRHCNGPLGLGLDPQHPGGQGQASLPTCAWCGRVDSKHRCSECGSPRLRAIVLGAQRTAEELGRAFARTRIVVSGGNKIIDEIDTQPCLVIATPGAEPLLRGGGRYGAALLLDGASLLGRQDLRATEDTLATWAQAATLVEPASQAGRVIVVADEELPVVKDLLAWDMAGAARRELEERREVRFPPAVHMAAVDGADKALDAFLDLVELPVHAEVLGPVPLPAGQQLPGEYDRQRWGPAQRVLIRVPLGPRAELGTALRCANAARSARKEDVPLRIQVDPIHVG</sequence>
<keyword evidence="7 8" id="KW-0238">DNA-binding</keyword>
<feature type="binding site" evidence="8">
    <location>
        <position position="426"/>
    </location>
    <ligand>
        <name>Zn(2+)</name>
        <dbReference type="ChEBI" id="CHEBI:29105"/>
        <label>2</label>
    </ligand>
</feature>
<feature type="domain" description="Primosomal protein N' 3' DNA-binding" evidence="9">
    <location>
        <begin position="22"/>
        <end position="113"/>
    </location>
</feature>
<keyword evidence="12" id="KW-1185">Reference proteome</keyword>
<dbReference type="GO" id="GO:0006302">
    <property type="term" value="P:double-strand break repair"/>
    <property type="evidence" value="ECO:0007669"/>
    <property type="project" value="InterPro"/>
</dbReference>
<dbReference type="RefSeq" id="WP_075729871.1">
    <property type="nucleotide sequence ID" value="NZ_BJNB01000002.1"/>
</dbReference>
<feature type="binding site" evidence="8">
    <location>
        <position position="438"/>
    </location>
    <ligand>
        <name>Zn(2+)</name>
        <dbReference type="ChEBI" id="CHEBI:29105"/>
        <label>1</label>
    </ligand>
</feature>
<reference evidence="11 13" key="2">
    <citation type="submission" date="2019-06" db="EMBL/GenBank/DDBJ databases">
        <title>Whole genome shotgun sequence of Corynebacterium flavescens NBRC 14136.</title>
        <authorList>
            <person name="Hosoyama A."/>
            <person name="Uohara A."/>
            <person name="Ohji S."/>
            <person name="Ichikawa N."/>
        </authorList>
    </citation>
    <scope>NUCLEOTIDE SEQUENCE [LARGE SCALE GENOMIC DNA]</scope>
    <source>
        <strain evidence="11 13">NBRC 14136</strain>
    </source>
</reference>
<comment type="function">
    <text evidence="8">Initiates the restart of stalled replication forks, which reloads the replicative helicase on sites other than the origin of replication. Recognizes and binds to abandoned replication forks and remodels them to uncover a helicase loading site. Promotes assembly of the primosome at these replication forks.</text>
</comment>
<dbReference type="InterPro" id="IPR041222">
    <property type="entry name" value="PriA_3primeBD"/>
</dbReference>
<evidence type="ECO:0000313" key="12">
    <source>
        <dbReference type="Proteomes" id="UP000185479"/>
    </source>
</evidence>
<keyword evidence="3 8" id="KW-0479">Metal-binding</keyword>
<evidence type="ECO:0000256" key="6">
    <source>
        <dbReference type="ARBA" id="ARBA00022840"/>
    </source>
</evidence>
<dbReference type="PANTHER" id="PTHR30580:SF0">
    <property type="entry name" value="PRIMOSOMAL PROTEIN N"/>
    <property type="match status" value="1"/>
</dbReference>
<dbReference type="InterPro" id="IPR005259">
    <property type="entry name" value="PriA"/>
</dbReference>
<dbReference type="GO" id="GO:0006270">
    <property type="term" value="P:DNA replication initiation"/>
    <property type="evidence" value="ECO:0007669"/>
    <property type="project" value="TreeGrafter"/>
</dbReference>
<keyword evidence="2 8" id="KW-0235">DNA replication</keyword>
<proteinExistence type="inferred from homology"/>
<dbReference type="GO" id="GO:0008270">
    <property type="term" value="F:zinc ion binding"/>
    <property type="evidence" value="ECO:0007669"/>
    <property type="project" value="UniProtKB-UniRule"/>
</dbReference>
<dbReference type="GO" id="GO:0043138">
    <property type="term" value="F:3'-5' DNA helicase activity"/>
    <property type="evidence" value="ECO:0007669"/>
    <property type="project" value="TreeGrafter"/>
</dbReference>
<dbReference type="InterPro" id="IPR027417">
    <property type="entry name" value="P-loop_NTPase"/>
</dbReference>
<evidence type="ECO:0000256" key="5">
    <source>
        <dbReference type="ARBA" id="ARBA00022833"/>
    </source>
</evidence>
<evidence type="ECO:0000256" key="3">
    <source>
        <dbReference type="ARBA" id="ARBA00022723"/>
    </source>
</evidence>
<dbReference type="Gene3D" id="3.40.1440.60">
    <property type="entry name" value="PriA, 3(prime) DNA-binding domain"/>
    <property type="match status" value="1"/>
</dbReference>
<dbReference type="Proteomes" id="UP000315353">
    <property type="component" value="Unassembled WGS sequence"/>
</dbReference>
<dbReference type="GO" id="GO:1990077">
    <property type="term" value="C:primosome complex"/>
    <property type="evidence" value="ECO:0007669"/>
    <property type="project" value="UniProtKB-UniRule"/>
</dbReference>
<evidence type="ECO:0000256" key="2">
    <source>
        <dbReference type="ARBA" id="ARBA00022705"/>
    </source>
</evidence>
<protein>
    <recommendedName>
        <fullName evidence="8">Probable replication restart protein PriA</fullName>
    </recommendedName>
    <alternativeName>
        <fullName evidence="8">Putative ATP-dependent DNA helicase PriA</fullName>
    </alternativeName>
</protein>
<evidence type="ECO:0000256" key="4">
    <source>
        <dbReference type="ARBA" id="ARBA00022741"/>
    </source>
</evidence>
<dbReference type="EMBL" id="CP009246">
    <property type="protein sequence ID" value="APT86916.1"/>
    <property type="molecule type" value="Genomic_DNA"/>
</dbReference>
<feature type="binding site" evidence="8">
    <location>
        <position position="435"/>
    </location>
    <ligand>
        <name>Zn(2+)</name>
        <dbReference type="ChEBI" id="CHEBI:29105"/>
        <label>1</label>
    </ligand>
</feature>
<evidence type="ECO:0000256" key="1">
    <source>
        <dbReference type="ARBA" id="ARBA00022515"/>
    </source>
</evidence>
<dbReference type="Gene3D" id="3.40.50.300">
    <property type="entry name" value="P-loop containing nucleotide triphosphate hydrolases"/>
    <property type="match status" value="1"/>
</dbReference>
<keyword evidence="6 8" id="KW-0067">ATP-binding</keyword>
<comment type="subunit">
    <text evidence="8">Component of the replication restart primosome.</text>
</comment>
<evidence type="ECO:0000313" key="13">
    <source>
        <dbReference type="Proteomes" id="UP000315353"/>
    </source>
</evidence>
<dbReference type="AlphaFoldDB" id="A0A1L7CM36"/>
<keyword evidence="4 8" id="KW-0547">Nucleotide-binding</keyword>
<dbReference type="Pfam" id="PF17764">
    <property type="entry name" value="PriA_3primeBD"/>
    <property type="match status" value="1"/>
</dbReference>
<dbReference type="InterPro" id="IPR042115">
    <property type="entry name" value="PriA_3primeBD_sf"/>
</dbReference>
<dbReference type="Proteomes" id="UP000185479">
    <property type="component" value="Chromosome"/>
</dbReference>
<evidence type="ECO:0000256" key="8">
    <source>
        <dbReference type="HAMAP-Rule" id="MF_00983"/>
    </source>
</evidence>
<reference evidence="10 12" key="1">
    <citation type="submission" date="2014-08" db="EMBL/GenBank/DDBJ databases">
        <title>Complete genome sequence of Corynebacterium flavescens OJ8(T)(=DSM 20296(T)), isolated from cheese.</title>
        <authorList>
            <person name="Ruckert C."/>
            <person name="Albersmeier A."/>
            <person name="Winkler A."/>
            <person name="Kalinowski J."/>
        </authorList>
    </citation>
    <scope>NUCLEOTIDE SEQUENCE [LARGE SCALE GENOMIC DNA]</scope>
    <source>
        <strain evidence="10 12">OJ8</strain>
    </source>
</reference>
<evidence type="ECO:0000256" key="7">
    <source>
        <dbReference type="ARBA" id="ARBA00023125"/>
    </source>
</evidence>
<dbReference type="OrthoDB" id="3177118at2"/>
<feature type="binding site" evidence="8">
    <location>
        <position position="387"/>
    </location>
    <ligand>
        <name>Zn(2+)</name>
        <dbReference type="ChEBI" id="CHEBI:29105"/>
        <label>1</label>
    </ligand>
</feature>
<keyword evidence="5 8" id="KW-0862">Zinc</keyword>
<feature type="binding site" evidence="8">
    <location>
        <position position="390"/>
    </location>
    <ligand>
        <name>Zn(2+)</name>
        <dbReference type="ChEBI" id="CHEBI:29105"/>
        <label>1</label>
    </ligand>
</feature>
<dbReference type="GO" id="GO:0006269">
    <property type="term" value="P:DNA replication, synthesis of primer"/>
    <property type="evidence" value="ECO:0007669"/>
    <property type="project" value="UniProtKB-KW"/>
</dbReference>
<dbReference type="STRING" id="28028.CFLV_06720"/>
<name>A0A1L7CM36_CORFL</name>
<feature type="binding site" evidence="8">
    <location>
        <position position="399"/>
    </location>
    <ligand>
        <name>Zn(2+)</name>
        <dbReference type="ChEBI" id="CHEBI:29105"/>
        <label>2</label>
    </ligand>
</feature>
<dbReference type="GO" id="GO:0005524">
    <property type="term" value="F:ATP binding"/>
    <property type="evidence" value="ECO:0007669"/>
    <property type="project" value="UniProtKB-UniRule"/>
</dbReference>
<evidence type="ECO:0000259" key="9">
    <source>
        <dbReference type="Pfam" id="PF17764"/>
    </source>
</evidence>
<feature type="binding site" evidence="8">
    <location>
        <position position="423"/>
    </location>
    <ligand>
        <name>Zn(2+)</name>
        <dbReference type="ChEBI" id="CHEBI:29105"/>
        <label>2</label>
    </ligand>
</feature>
<dbReference type="KEGG" id="cfc:CFLV_06720"/>
<dbReference type="SUPFAM" id="SSF52540">
    <property type="entry name" value="P-loop containing nucleoside triphosphate hydrolases"/>
    <property type="match status" value="1"/>
</dbReference>
<dbReference type="PANTHER" id="PTHR30580">
    <property type="entry name" value="PRIMOSOMAL PROTEIN N"/>
    <property type="match status" value="1"/>
</dbReference>
<comment type="similarity">
    <text evidence="8">Belongs to the helicase family. PriA subfamily.</text>
</comment>
<keyword evidence="1 8" id="KW-0639">Primosome</keyword>
<evidence type="ECO:0000313" key="11">
    <source>
        <dbReference type="EMBL" id="GEB96732.1"/>
    </source>
</evidence>
<dbReference type="EMBL" id="BJNB01000002">
    <property type="protein sequence ID" value="GEB96732.1"/>
    <property type="molecule type" value="Genomic_DNA"/>
</dbReference>